<dbReference type="GeneID" id="93195721"/>
<reference evidence="4 5" key="1">
    <citation type="submission" date="2014-06" db="EMBL/GenBank/DDBJ databases">
        <title>Helicobacter pullorum isolates in fresh chicken meat - phenotypic and genotypic features.</title>
        <authorList>
            <person name="Borges V."/>
            <person name="Santos A."/>
            <person name="Correia C.B."/>
            <person name="Saraiva M."/>
            <person name="Menard A."/>
            <person name="Vieira L."/>
            <person name="Sampaio D.A."/>
            <person name="Gomes J.P."/>
            <person name="Oleastro M."/>
        </authorList>
    </citation>
    <scope>NUCLEOTIDE SEQUENCE [LARGE SCALE GENOMIC DNA]</scope>
    <source>
        <strain evidence="3 5">229334/12</strain>
        <strain evidence="2 4">229336/12</strain>
    </source>
</reference>
<evidence type="ECO:0000313" key="2">
    <source>
        <dbReference type="EMBL" id="KPH51106.1"/>
    </source>
</evidence>
<evidence type="ECO:0000256" key="1">
    <source>
        <dbReference type="SAM" id="SignalP"/>
    </source>
</evidence>
<evidence type="ECO:0000313" key="3">
    <source>
        <dbReference type="EMBL" id="KPH55725.1"/>
    </source>
</evidence>
<evidence type="ECO:0000313" key="4">
    <source>
        <dbReference type="Proteomes" id="UP000037800"/>
    </source>
</evidence>
<sequence>MRKIAFLIFVALLSISCFASDPITLDSLFKKQIGLRSITSVSYLSSGNAYIYNMYPTLVAQPDTKTWTDTKQVSISQTFIYTLTPKFDILVAGNGSYKQNEYVSNFGFSFESERSFDFDSLWIGGIYTGDTIGGIFVPQVTLQGGVIQREEHFDEAKNFIFKSFSAQFALKNYSDPVISSLYIGGVYNMDRNFNYGKLEYGNSFYFGFDMSIILSPKISLDVGLEQRYQSGSKFEGRKTSNSYSIPTFSLGATYSLNSDTAISVSGTAGGSSSAPDSVFTISLWKKF</sequence>
<dbReference type="Proteomes" id="UP000037997">
    <property type="component" value="Unassembled WGS sequence"/>
</dbReference>
<evidence type="ECO:0008006" key="6">
    <source>
        <dbReference type="Google" id="ProtNLM"/>
    </source>
</evidence>
<evidence type="ECO:0000313" key="5">
    <source>
        <dbReference type="Proteomes" id="UP000037997"/>
    </source>
</evidence>
<feature type="signal peptide" evidence="1">
    <location>
        <begin position="1"/>
        <end position="19"/>
    </location>
</feature>
<name>A0A0N1EBH2_9HELI</name>
<protein>
    <recommendedName>
        <fullName evidence="6">HmcD domain-containing protein</fullName>
    </recommendedName>
</protein>
<dbReference type="AlphaFoldDB" id="A0A0N1EBH2"/>
<dbReference type="PROSITE" id="PS51257">
    <property type="entry name" value="PROKAR_LIPOPROTEIN"/>
    <property type="match status" value="1"/>
</dbReference>
<keyword evidence="1" id="KW-0732">Signal</keyword>
<dbReference type="PATRIC" id="fig|35818.10.peg.1693"/>
<gene>
    <name evidence="3" type="ORF">HPU229334_06605</name>
    <name evidence="2" type="ORF">HPU229336_08590</name>
</gene>
<proteinExistence type="predicted"/>
<dbReference type="EMBL" id="JNOC01000034">
    <property type="protein sequence ID" value="KPH55725.1"/>
    <property type="molecule type" value="Genomic_DNA"/>
</dbReference>
<comment type="caution">
    <text evidence="3">The sequence shown here is derived from an EMBL/GenBank/DDBJ whole genome shotgun (WGS) entry which is preliminary data.</text>
</comment>
<dbReference type="EMBL" id="JNUR01000007">
    <property type="protein sequence ID" value="KPH51106.1"/>
    <property type="molecule type" value="Genomic_DNA"/>
</dbReference>
<dbReference type="STRING" id="35818.HPU229336_08590"/>
<accession>A0A0N1EBH2</accession>
<dbReference type="RefSeq" id="WP_230845573.1">
    <property type="nucleotide sequence ID" value="NZ_CASFEB010000014.1"/>
</dbReference>
<feature type="chain" id="PRO_5009790479" description="HmcD domain-containing protein" evidence="1">
    <location>
        <begin position="20"/>
        <end position="287"/>
    </location>
</feature>
<organism evidence="3 5">
    <name type="scientific">Helicobacter pullorum</name>
    <dbReference type="NCBI Taxonomy" id="35818"/>
    <lineage>
        <taxon>Bacteria</taxon>
        <taxon>Pseudomonadati</taxon>
        <taxon>Campylobacterota</taxon>
        <taxon>Epsilonproteobacteria</taxon>
        <taxon>Campylobacterales</taxon>
        <taxon>Helicobacteraceae</taxon>
        <taxon>Helicobacter</taxon>
    </lineage>
</organism>
<dbReference type="Proteomes" id="UP000037800">
    <property type="component" value="Unassembled WGS sequence"/>
</dbReference>